<feature type="compositionally biased region" description="Low complexity" evidence="1">
    <location>
        <begin position="66"/>
        <end position="85"/>
    </location>
</feature>
<feature type="region of interest" description="Disordered" evidence="1">
    <location>
        <begin position="46"/>
        <end position="148"/>
    </location>
</feature>
<evidence type="ECO:0000256" key="1">
    <source>
        <dbReference type="SAM" id="MobiDB-lite"/>
    </source>
</evidence>
<gene>
    <name evidence="2" type="ORF">NBR_LOCUS6814</name>
</gene>
<proteinExistence type="predicted"/>
<keyword evidence="3" id="KW-1185">Reference proteome</keyword>
<dbReference type="EMBL" id="UYSL01019833">
    <property type="protein sequence ID" value="VDL70403.1"/>
    <property type="molecule type" value="Genomic_DNA"/>
</dbReference>
<reference evidence="4" key="1">
    <citation type="submission" date="2017-02" db="UniProtKB">
        <authorList>
            <consortium name="WormBaseParasite"/>
        </authorList>
    </citation>
    <scope>IDENTIFICATION</scope>
</reference>
<name>A0A0N4XVI2_NIPBR</name>
<evidence type="ECO:0000313" key="2">
    <source>
        <dbReference type="EMBL" id="VDL70403.1"/>
    </source>
</evidence>
<reference evidence="2 3" key="2">
    <citation type="submission" date="2018-11" db="EMBL/GenBank/DDBJ databases">
        <authorList>
            <consortium name="Pathogen Informatics"/>
        </authorList>
    </citation>
    <scope>NUCLEOTIDE SEQUENCE [LARGE SCALE GENOMIC DNA]</scope>
</reference>
<accession>A0A0N4XVI2</accession>
<dbReference type="AlphaFoldDB" id="A0A0N4XVI2"/>
<feature type="compositionally biased region" description="Pro residues" evidence="1">
    <location>
        <begin position="46"/>
        <end position="65"/>
    </location>
</feature>
<feature type="compositionally biased region" description="Polar residues" evidence="1">
    <location>
        <begin position="86"/>
        <end position="96"/>
    </location>
</feature>
<evidence type="ECO:0000313" key="3">
    <source>
        <dbReference type="Proteomes" id="UP000271162"/>
    </source>
</evidence>
<protein>
    <submittedName>
        <fullName evidence="2 4">Uncharacterized protein</fullName>
    </submittedName>
</protein>
<dbReference type="WBParaSite" id="NBR_0000681301-mRNA-1">
    <property type="protein sequence ID" value="NBR_0000681301-mRNA-1"/>
    <property type="gene ID" value="NBR_0000681301"/>
</dbReference>
<evidence type="ECO:0000313" key="4">
    <source>
        <dbReference type="WBParaSite" id="NBR_0000681301-mRNA-1"/>
    </source>
</evidence>
<feature type="compositionally biased region" description="Polar residues" evidence="1">
    <location>
        <begin position="138"/>
        <end position="148"/>
    </location>
</feature>
<organism evidence="4">
    <name type="scientific">Nippostrongylus brasiliensis</name>
    <name type="common">Rat hookworm</name>
    <dbReference type="NCBI Taxonomy" id="27835"/>
    <lineage>
        <taxon>Eukaryota</taxon>
        <taxon>Metazoa</taxon>
        <taxon>Ecdysozoa</taxon>
        <taxon>Nematoda</taxon>
        <taxon>Chromadorea</taxon>
        <taxon>Rhabditida</taxon>
        <taxon>Rhabditina</taxon>
        <taxon>Rhabditomorpha</taxon>
        <taxon>Strongyloidea</taxon>
        <taxon>Heligmosomidae</taxon>
        <taxon>Nippostrongylus</taxon>
    </lineage>
</organism>
<sequence length="148" mass="16677">MPAINEHYNSRVEKPKTVKFLAYGNRINSSAQFPFLAEAPPFDPPFPLPPPAFGPELFPPQPFPQPFNLFGPGPQQPPLQQLQPQATTQVSTTQRIENIPNPDREQGVWAVPDPRSWPRGPDWNDPRNNWEGVKGWTSDGNSVTNSRR</sequence>
<dbReference type="Proteomes" id="UP000271162">
    <property type="component" value="Unassembled WGS sequence"/>
</dbReference>